<evidence type="ECO:0000256" key="1">
    <source>
        <dbReference type="SAM" id="MobiDB-lite"/>
    </source>
</evidence>
<comment type="caution">
    <text evidence="2">The sequence shown here is derived from an EMBL/GenBank/DDBJ whole genome shotgun (WGS) entry which is preliminary data.</text>
</comment>
<feature type="region of interest" description="Disordered" evidence="1">
    <location>
        <begin position="1"/>
        <end position="25"/>
    </location>
</feature>
<sequence>MSRTLIETLNKKHGENKTSPDNETSYVTDIPTNSKIQTNISNPLSDSIVSIHVPNKKPILLKISDINEDKMISIYLKIKRKIIKQGPKSQYLKLLMTDGYEFLEITSWEVEFYRDIIEGQVYEFRHFLALKNVKNQYFFKINSNDISLQKNIASKITKIDLIIKDVQLIHMDIFPEISLHPQTLISFRAIVENLKNKKTSDKSSYRMTCYDLNKQNNIIVDIKQPDFILENNTIYDFHYFLLVQRQGLEVINCVYSTIKFVGMYQQTTNNIISKNLSINQKTYEPIETLQDTENKDYVTIKSIYLLNF</sequence>
<dbReference type="Proteomes" id="UP000663879">
    <property type="component" value="Unassembled WGS sequence"/>
</dbReference>
<keyword evidence="3" id="KW-1185">Reference proteome</keyword>
<proteinExistence type="predicted"/>
<gene>
    <name evidence="2" type="ORF">OXX778_LOCUS15526</name>
</gene>
<reference evidence="2" key="1">
    <citation type="submission" date="2021-02" db="EMBL/GenBank/DDBJ databases">
        <authorList>
            <person name="Nowell W R."/>
        </authorList>
    </citation>
    <scope>NUCLEOTIDE SEQUENCE</scope>
    <source>
        <strain evidence="2">Ploen Becks lab</strain>
    </source>
</reference>
<evidence type="ECO:0000313" key="2">
    <source>
        <dbReference type="EMBL" id="CAF0983104.1"/>
    </source>
</evidence>
<feature type="compositionally biased region" description="Basic and acidic residues" evidence="1">
    <location>
        <begin position="9"/>
        <end position="20"/>
    </location>
</feature>
<dbReference type="AlphaFoldDB" id="A0A814FGM6"/>
<name>A0A814FGM6_9BILA</name>
<dbReference type="EMBL" id="CAJNOC010003448">
    <property type="protein sequence ID" value="CAF0983104.1"/>
    <property type="molecule type" value="Genomic_DNA"/>
</dbReference>
<organism evidence="2 3">
    <name type="scientific">Brachionus calyciflorus</name>
    <dbReference type="NCBI Taxonomy" id="104777"/>
    <lineage>
        <taxon>Eukaryota</taxon>
        <taxon>Metazoa</taxon>
        <taxon>Spiralia</taxon>
        <taxon>Gnathifera</taxon>
        <taxon>Rotifera</taxon>
        <taxon>Eurotatoria</taxon>
        <taxon>Monogononta</taxon>
        <taxon>Pseudotrocha</taxon>
        <taxon>Ploima</taxon>
        <taxon>Brachionidae</taxon>
        <taxon>Brachionus</taxon>
    </lineage>
</organism>
<evidence type="ECO:0000313" key="3">
    <source>
        <dbReference type="Proteomes" id="UP000663879"/>
    </source>
</evidence>
<protein>
    <submittedName>
        <fullName evidence="2">Uncharacterized protein</fullName>
    </submittedName>
</protein>
<accession>A0A814FGM6</accession>